<sequence>MIPENIRACQSTDVPICVECLNCHHKAVMESEYLLSRSARLHPDVSLVHVSRLLKCGDCGSKALKVFRPPDRDAAADFIATEL</sequence>
<name>A0A1H9MVJ7_9HYPH</name>
<evidence type="ECO:0000313" key="2">
    <source>
        <dbReference type="Proteomes" id="UP000199647"/>
    </source>
</evidence>
<dbReference type="RefSeq" id="WP_092498498.1">
    <property type="nucleotide sequence ID" value="NZ_FOFG01000014.1"/>
</dbReference>
<protein>
    <submittedName>
        <fullName evidence="1">Uncharacterized protein</fullName>
    </submittedName>
</protein>
<gene>
    <name evidence="1" type="ORF">SAMN05216548_11448</name>
</gene>
<dbReference type="OrthoDB" id="7651856at2"/>
<dbReference type="EMBL" id="FOFG01000014">
    <property type="protein sequence ID" value="SER27133.1"/>
    <property type="molecule type" value="Genomic_DNA"/>
</dbReference>
<evidence type="ECO:0000313" key="1">
    <source>
        <dbReference type="EMBL" id="SER27133.1"/>
    </source>
</evidence>
<proteinExistence type="predicted"/>
<reference evidence="1 2" key="1">
    <citation type="submission" date="2016-10" db="EMBL/GenBank/DDBJ databases">
        <authorList>
            <person name="de Groot N.N."/>
        </authorList>
    </citation>
    <scope>NUCLEOTIDE SEQUENCE [LARGE SCALE GENOMIC DNA]</scope>
    <source>
        <strain evidence="1 2">A52C2</strain>
    </source>
</reference>
<accession>A0A1H9MVJ7</accession>
<dbReference type="Proteomes" id="UP000199647">
    <property type="component" value="Unassembled WGS sequence"/>
</dbReference>
<dbReference type="AlphaFoldDB" id="A0A1H9MVJ7"/>
<organism evidence="1 2">
    <name type="scientific">Faunimonas pinastri</name>
    <dbReference type="NCBI Taxonomy" id="1855383"/>
    <lineage>
        <taxon>Bacteria</taxon>
        <taxon>Pseudomonadati</taxon>
        <taxon>Pseudomonadota</taxon>
        <taxon>Alphaproteobacteria</taxon>
        <taxon>Hyphomicrobiales</taxon>
        <taxon>Afifellaceae</taxon>
        <taxon>Faunimonas</taxon>
    </lineage>
</organism>
<keyword evidence="2" id="KW-1185">Reference proteome</keyword>